<reference evidence="4 5" key="1">
    <citation type="journal article" date="2015" name="Genome Biol. Evol.">
        <title>Comparative Genomics of a Bacterivorous Green Alga Reveals Evolutionary Causalities and Consequences of Phago-Mixotrophic Mode of Nutrition.</title>
        <authorList>
            <person name="Burns J.A."/>
            <person name="Paasch A."/>
            <person name="Narechania A."/>
            <person name="Kim E."/>
        </authorList>
    </citation>
    <scope>NUCLEOTIDE SEQUENCE [LARGE SCALE GENOMIC DNA]</scope>
    <source>
        <strain evidence="4 5">PLY_AMNH</strain>
    </source>
</reference>
<feature type="region of interest" description="Disordered" evidence="3">
    <location>
        <begin position="1"/>
        <end position="102"/>
    </location>
</feature>
<accession>A0AAE0FT92</accession>
<name>A0AAE0FT92_9CHLO</name>
<keyword evidence="1 2" id="KW-0175">Coiled coil</keyword>
<comment type="caution">
    <text evidence="4">The sequence shown here is derived from an EMBL/GenBank/DDBJ whole genome shotgun (WGS) entry which is preliminary data.</text>
</comment>
<evidence type="ECO:0000256" key="3">
    <source>
        <dbReference type="SAM" id="MobiDB-lite"/>
    </source>
</evidence>
<sequence length="829" mass="92950">MDSSPSRRRKEHEVKKLNPSVRPATADSRKKGSLQSQLRWHMVAPTPIDTNYRPKSRASETSSVQATSPSTQGKFAERQYSRPWSERPQRPHSSQGLRRSDEDRAAMEFWKQVAEPIDVGPGNLRSDALNLIHGSDAERALVKERGPLRPGMDISYIRERPLSPDGRRELGERFPMRLERSDILEQDRKAAAFRPPSNEPIYMTNGEPASFPMRDYAEKLNEGVLPDTQIPARFQLFAHSPIGANGGFGILDAGQSTTMQGGRNAPKWDKTIFPTKRPAGRWEVVQLSRVFDAMAMEANANNVGKAVGMNCSRKELCDYDPDEAVSAMWTVYQTIWLEIVRQVWVHCTERGVLLERVRKSCEMCMTYMRQMLGAYRGHLIEAVLHAEASQAEAKRLQDVEAELQSQQKRNNELDARMQEMEDLYKNAVREGKIKDDMIKEYKERADWTEQRNSALQRQVTMMESEVKEMEMRMKMAEEDVLQSTNNQNRRAEALQGALHDDAKELEEVKLRMQEMEKESEQPWSLITLLVSEDDLGSREKIGTSAEKAALLLHDLPLHNLTTVFTRLPAFNISKLLLAQENPGYFPDALATVVKTDPNTITLALAMVAAQKPTIFNKLINRMGMDCMEELCVGLKSVTSGQFQVFLDNIINSEFRERMEERLQALQLQESQTAGSKGGASNAAEEEAAAGASQLNRVLDACTRESVNDGGSVYLAYENVPPFVWQFQPPSSGSAGEEAKELPDVVPLSMSIGKLGSSINIAGVGEYFNTNGTKPHVLMLKLQRNSLSVQLEESFDIGISTSVIALQNEVRPGLRHRTPEGGQTRAPSSP</sequence>
<evidence type="ECO:0000313" key="4">
    <source>
        <dbReference type="EMBL" id="KAK3265480.1"/>
    </source>
</evidence>
<dbReference type="PANTHER" id="PTHR34894">
    <property type="entry name" value="SAM-DEPENDENT METHYLTRANSFERASE RSMI, CONSERVED SITE"/>
    <property type="match status" value="1"/>
</dbReference>
<feature type="region of interest" description="Disordered" evidence="3">
    <location>
        <begin position="809"/>
        <end position="829"/>
    </location>
</feature>
<feature type="non-terminal residue" evidence="4">
    <location>
        <position position="829"/>
    </location>
</feature>
<gene>
    <name evidence="4" type="ORF">CYMTET_25841</name>
</gene>
<proteinExistence type="predicted"/>
<protein>
    <submittedName>
        <fullName evidence="4">Uncharacterized protein</fullName>
    </submittedName>
</protein>
<dbReference type="Proteomes" id="UP001190700">
    <property type="component" value="Unassembled WGS sequence"/>
</dbReference>
<organism evidence="4 5">
    <name type="scientific">Cymbomonas tetramitiformis</name>
    <dbReference type="NCBI Taxonomy" id="36881"/>
    <lineage>
        <taxon>Eukaryota</taxon>
        <taxon>Viridiplantae</taxon>
        <taxon>Chlorophyta</taxon>
        <taxon>Pyramimonadophyceae</taxon>
        <taxon>Pyramimonadales</taxon>
        <taxon>Pyramimonadaceae</taxon>
        <taxon>Cymbomonas</taxon>
    </lineage>
</organism>
<keyword evidence="5" id="KW-1185">Reference proteome</keyword>
<dbReference type="PANTHER" id="PTHR34894:SF5">
    <property type="entry name" value="EF-HAND DOMAIN-CONTAINING PROTEIN"/>
    <property type="match status" value="1"/>
</dbReference>
<dbReference type="EMBL" id="LGRX02013892">
    <property type="protein sequence ID" value="KAK3265480.1"/>
    <property type="molecule type" value="Genomic_DNA"/>
</dbReference>
<feature type="compositionally biased region" description="Basic residues" evidence="3">
    <location>
        <begin position="1"/>
        <end position="10"/>
    </location>
</feature>
<feature type="coiled-coil region" evidence="2">
    <location>
        <begin position="386"/>
        <end position="518"/>
    </location>
</feature>
<feature type="compositionally biased region" description="Polar residues" evidence="3">
    <location>
        <begin position="59"/>
        <end position="73"/>
    </location>
</feature>
<evidence type="ECO:0000256" key="1">
    <source>
        <dbReference type="ARBA" id="ARBA00023054"/>
    </source>
</evidence>
<dbReference type="Pfam" id="PF10211">
    <property type="entry name" value="Ax_dynein_light"/>
    <property type="match status" value="1"/>
</dbReference>
<evidence type="ECO:0000256" key="2">
    <source>
        <dbReference type="SAM" id="Coils"/>
    </source>
</evidence>
<dbReference type="InterPro" id="IPR019347">
    <property type="entry name" value="Axonemal_dynein_light_chain"/>
</dbReference>
<evidence type="ECO:0000313" key="5">
    <source>
        <dbReference type="Proteomes" id="UP001190700"/>
    </source>
</evidence>
<feature type="compositionally biased region" description="Basic and acidic residues" evidence="3">
    <location>
        <begin position="75"/>
        <end position="89"/>
    </location>
</feature>
<dbReference type="GO" id="GO:0005737">
    <property type="term" value="C:cytoplasm"/>
    <property type="evidence" value="ECO:0007669"/>
    <property type="project" value="UniProtKB-ARBA"/>
</dbReference>
<dbReference type="AlphaFoldDB" id="A0AAE0FT92"/>